<dbReference type="EMBL" id="KB525358">
    <property type="protein sequence ID" value="EMP36417.1"/>
    <property type="molecule type" value="Genomic_DNA"/>
</dbReference>
<evidence type="ECO:0000313" key="2">
    <source>
        <dbReference type="Proteomes" id="UP000031443"/>
    </source>
</evidence>
<evidence type="ECO:0000313" key="1">
    <source>
        <dbReference type="EMBL" id="EMP36417.1"/>
    </source>
</evidence>
<dbReference type="AlphaFoldDB" id="M7C776"/>
<name>M7C776_CHEMY</name>
<sequence>MHFWKHLESDSDLTYTPILHRCNATDFNGVTLDLRSGTFTSTQTFHRGIHQAPAQCQECMKHLRLLYQRTKGSNSCPGRGPWTCPFYDELDQVLSRVPSPEPEVVLDPSPPRSPGFIIQWGADESQGRRQQENMGTAEKQKHVNMHLCPVELAEQTRTEESEEDLKPQQELEPEAVLVHVENENLLQLPVTLLAQMEEAVCAVDQRVQALLMNQIAVFVVEKSIDRDE</sequence>
<gene>
    <name evidence="1" type="ORF">UY3_06399</name>
</gene>
<dbReference type="Proteomes" id="UP000031443">
    <property type="component" value="Unassembled WGS sequence"/>
</dbReference>
<proteinExistence type="predicted"/>
<organism evidence="1 2">
    <name type="scientific">Chelonia mydas</name>
    <name type="common">Green sea-turtle</name>
    <name type="synonym">Chelonia agassizi</name>
    <dbReference type="NCBI Taxonomy" id="8469"/>
    <lineage>
        <taxon>Eukaryota</taxon>
        <taxon>Metazoa</taxon>
        <taxon>Chordata</taxon>
        <taxon>Craniata</taxon>
        <taxon>Vertebrata</taxon>
        <taxon>Euteleostomi</taxon>
        <taxon>Archelosauria</taxon>
        <taxon>Testudinata</taxon>
        <taxon>Testudines</taxon>
        <taxon>Cryptodira</taxon>
        <taxon>Durocryptodira</taxon>
        <taxon>Americhelydia</taxon>
        <taxon>Chelonioidea</taxon>
        <taxon>Cheloniidae</taxon>
        <taxon>Chelonia</taxon>
    </lineage>
</organism>
<keyword evidence="2" id="KW-1185">Reference proteome</keyword>
<accession>M7C776</accession>
<reference evidence="2" key="1">
    <citation type="journal article" date="2013" name="Nat. Genet.">
        <title>The draft genomes of soft-shell turtle and green sea turtle yield insights into the development and evolution of the turtle-specific body plan.</title>
        <authorList>
            <person name="Wang Z."/>
            <person name="Pascual-Anaya J."/>
            <person name="Zadissa A."/>
            <person name="Li W."/>
            <person name="Niimura Y."/>
            <person name="Huang Z."/>
            <person name="Li C."/>
            <person name="White S."/>
            <person name="Xiong Z."/>
            <person name="Fang D."/>
            <person name="Wang B."/>
            <person name="Ming Y."/>
            <person name="Chen Y."/>
            <person name="Zheng Y."/>
            <person name="Kuraku S."/>
            <person name="Pignatelli M."/>
            <person name="Herrero J."/>
            <person name="Beal K."/>
            <person name="Nozawa M."/>
            <person name="Li Q."/>
            <person name="Wang J."/>
            <person name="Zhang H."/>
            <person name="Yu L."/>
            <person name="Shigenobu S."/>
            <person name="Wang J."/>
            <person name="Liu J."/>
            <person name="Flicek P."/>
            <person name="Searle S."/>
            <person name="Wang J."/>
            <person name="Kuratani S."/>
            <person name="Yin Y."/>
            <person name="Aken B."/>
            <person name="Zhang G."/>
            <person name="Irie N."/>
        </authorList>
    </citation>
    <scope>NUCLEOTIDE SEQUENCE [LARGE SCALE GENOMIC DNA]</scope>
</reference>
<protein>
    <submittedName>
        <fullName evidence="1">Uncharacterized protein</fullName>
    </submittedName>
</protein>